<dbReference type="AlphaFoldDB" id="A0A7K0GX20"/>
<keyword evidence="1" id="KW-1133">Transmembrane helix</keyword>
<feature type="transmembrane region" description="Helical" evidence="1">
    <location>
        <begin position="383"/>
        <end position="399"/>
    </location>
</feature>
<evidence type="ECO:0008006" key="4">
    <source>
        <dbReference type="Google" id="ProtNLM"/>
    </source>
</evidence>
<gene>
    <name evidence="2" type="ORF">GKD67_14740</name>
</gene>
<evidence type="ECO:0000256" key="1">
    <source>
        <dbReference type="SAM" id="Phobius"/>
    </source>
</evidence>
<dbReference type="EMBL" id="WKMY01000010">
    <property type="protein sequence ID" value="MRY94460.1"/>
    <property type="molecule type" value="Genomic_DNA"/>
</dbReference>
<feature type="transmembrane region" description="Helical" evidence="1">
    <location>
        <begin position="326"/>
        <end position="348"/>
    </location>
</feature>
<proteinExistence type="predicted"/>
<organism evidence="2 3">
    <name type="scientific">Parabacteroides distasonis</name>
    <dbReference type="NCBI Taxonomy" id="823"/>
    <lineage>
        <taxon>Bacteria</taxon>
        <taxon>Pseudomonadati</taxon>
        <taxon>Bacteroidota</taxon>
        <taxon>Bacteroidia</taxon>
        <taxon>Bacteroidales</taxon>
        <taxon>Tannerellaceae</taxon>
        <taxon>Parabacteroides</taxon>
    </lineage>
</organism>
<evidence type="ECO:0000313" key="2">
    <source>
        <dbReference type="EMBL" id="MRY94460.1"/>
    </source>
</evidence>
<reference evidence="2 3" key="1">
    <citation type="journal article" date="2019" name="Nat. Med.">
        <title>A library of human gut bacterial isolates paired with longitudinal multiomics data enables mechanistic microbiome research.</title>
        <authorList>
            <person name="Poyet M."/>
            <person name="Groussin M."/>
            <person name="Gibbons S.M."/>
            <person name="Avila-Pacheco J."/>
            <person name="Jiang X."/>
            <person name="Kearney S.M."/>
            <person name="Perrotta A.R."/>
            <person name="Berdy B."/>
            <person name="Zhao S."/>
            <person name="Lieberman T.D."/>
            <person name="Swanson P.K."/>
            <person name="Smith M."/>
            <person name="Roesemann S."/>
            <person name="Alexander J.E."/>
            <person name="Rich S.A."/>
            <person name="Livny J."/>
            <person name="Vlamakis H."/>
            <person name="Clish C."/>
            <person name="Bullock K."/>
            <person name="Deik A."/>
            <person name="Scott J."/>
            <person name="Pierce K.A."/>
            <person name="Xavier R.J."/>
            <person name="Alm E.J."/>
        </authorList>
    </citation>
    <scope>NUCLEOTIDE SEQUENCE [LARGE SCALE GENOMIC DNA]</scope>
    <source>
        <strain evidence="2 3">BIOML-A9</strain>
    </source>
</reference>
<feature type="transmembrane region" description="Helical" evidence="1">
    <location>
        <begin position="174"/>
        <end position="193"/>
    </location>
</feature>
<feature type="transmembrane region" description="Helical" evidence="1">
    <location>
        <begin position="222"/>
        <end position="242"/>
    </location>
</feature>
<protein>
    <recommendedName>
        <fullName evidence="4">Oligosaccharide repeat unit polymerase</fullName>
    </recommendedName>
</protein>
<sequence length="413" mass="48641">MDDINMDIILLCFQVFVWVSCIFKLWNRNRFYAIFCMVIYLYLLPTEITYRFFPYLYDAYWGKDVWCELYWFVNFSLITLFIVLNHTSKIHKVYNVVYYRRRNSKSIVCFFVLVFSFLSSYLLVTNMVKISYQSLVENGSMGNENILMTIIDQMFKWLPAFVIFPMVAMEQKKWYMQVFTAYNILLYTIYNILSGSRSDILAVILGLVLLWIYGRKIRIKQVFVLSFIAITFLYLASFTYSLRGGVNEGTLEEILLKQDYTAPAYNLVGVIGKNIIDPLMVINSQIIKTFPLLGGDWLYFLIADSLFPSSQVSASQGWAFHPFAEGYIFCGFLGFVYNGLVIGLGLSIWNRFILTNNERFNRFMFAIMGCIFFSLVRSQSVNFFRYMYYMFIPSAYIYSRLSNIKINYRGFLR</sequence>
<keyword evidence="1" id="KW-0472">Membrane</keyword>
<feature type="transmembrane region" description="Helical" evidence="1">
    <location>
        <begin position="33"/>
        <end position="57"/>
    </location>
</feature>
<feature type="transmembrane region" description="Helical" evidence="1">
    <location>
        <begin position="146"/>
        <end position="167"/>
    </location>
</feature>
<feature type="transmembrane region" description="Helical" evidence="1">
    <location>
        <begin position="360"/>
        <end position="377"/>
    </location>
</feature>
<feature type="transmembrane region" description="Helical" evidence="1">
    <location>
        <begin position="199"/>
        <end position="215"/>
    </location>
</feature>
<name>A0A7K0GX20_PARDI</name>
<accession>A0A7K0GX20</accession>
<evidence type="ECO:0000313" key="3">
    <source>
        <dbReference type="Proteomes" id="UP000461276"/>
    </source>
</evidence>
<dbReference type="Proteomes" id="UP000461276">
    <property type="component" value="Unassembled WGS sequence"/>
</dbReference>
<comment type="caution">
    <text evidence="2">The sequence shown here is derived from an EMBL/GenBank/DDBJ whole genome shotgun (WGS) entry which is preliminary data.</text>
</comment>
<feature type="transmembrane region" description="Helical" evidence="1">
    <location>
        <begin position="6"/>
        <end position="26"/>
    </location>
</feature>
<keyword evidence="1" id="KW-0812">Transmembrane</keyword>
<feature type="transmembrane region" description="Helical" evidence="1">
    <location>
        <begin position="69"/>
        <end position="86"/>
    </location>
</feature>
<feature type="transmembrane region" description="Helical" evidence="1">
    <location>
        <begin position="107"/>
        <end position="126"/>
    </location>
</feature>